<sequence>MTENISNAIATRDQGPAAMIEQFRGDYAALMPSHVNVDQWVRLAAGAIRGDKYLEQAARNDVGAFLRELRTAARLGLEPGTEQFYLTARKSKAHGGKKIIKGIVGYQGIIELIYRAGAVSSVIVEVVRTNDTFRYVPGRDERPIHEIDWFDGDRGELVGVYAYAVMKDGATSKVVVLNRVQVMQAKAKSDGAHSEYSPWNTNEESMWLKTGARRLSKWVPTSAEYMAQQLRAQADTAPIEVVAATPAGPMPSPLDDADPDEGPFDAELVDDEAVA</sequence>
<dbReference type="Pfam" id="PF03837">
    <property type="entry name" value="RecT"/>
    <property type="match status" value="1"/>
</dbReference>
<evidence type="ECO:0000256" key="1">
    <source>
        <dbReference type="SAM" id="MobiDB-lite"/>
    </source>
</evidence>
<organism evidence="2 3">
    <name type="scientific">Streptomyces zaomyceticus</name>
    <dbReference type="NCBI Taxonomy" id="68286"/>
    <lineage>
        <taxon>Bacteria</taxon>
        <taxon>Bacillati</taxon>
        <taxon>Actinomycetota</taxon>
        <taxon>Actinomycetes</taxon>
        <taxon>Kitasatosporales</taxon>
        <taxon>Streptomycetaceae</taxon>
        <taxon>Streptomyces</taxon>
    </lineage>
</organism>
<gene>
    <name evidence="2" type="ORF">OG814_33165</name>
</gene>
<dbReference type="InterPro" id="IPR004590">
    <property type="entry name" value="ssDNA_annealing_RecT"/>
</dbReference>
<proteinExistence type="predicted"/>
<keyword evidence="3" id="KW-1185">Reference proteome</keyword>
<dbReference type="InterPro" id="IPR018330">
    <property type="entry name" value="RecT_fam"/>
</dbReference>
<feature type="region of interest" description="Disordered" evidence="1">
    <location>
        <begin position="244"/>
        <end position="275"/>
    </location>
</feature>
<feature type="compositionally biased region" description="Acidic residues" evidence="1">
    <location>
        <begin position="255"/>
        <end position="275"/>
    </location>
</feature>
<dbReference type="EMBL" id="CP108188">
    <property type="protein sequence ID" value="WTR73793.1"/>
    <property type="molecule type" value="Genomic_DNA"/>
</dbReference>
<dbReference type="Proteomes" id="UP001622594">
    <property type="component" value="Chromosome"/>
</dbReference>
<name>A0ABZ1LNF4_9ACTN</name>
<evidence type="ECO:0000313" key="2">
    <source>
        <dbReference type="EMBL" id="WTR73793.1"/>
    </source>
</evidence>
<dbReference type="RefSeq" id="WP_406336589.1">
    <property type="nucleotide sequence ID" value="NZ_CP108188.1"/>
</dbReference>
<evidence type="ECO:0000313" key="3">
    <source>
        <dbReference type="Proteomes" id="UP001622594"/>
    </source>
</evidence>
<dbReference type="NCBIfam" id="TIGR00616">
    <property type="entry name" value="rect"/>
    <property type="match status" value="1"/>
</dbReference>
<protein>
    <submittedName>
        <fullName evidence="2">Recombinase RecT</fullName>
    </submittedName>
</protein>
<accession>A0ABZ1LNF4</accession>
<reference evidence="2 3" key="1">
    <citation type="submission" date="2022-10" db="EMBL/GenBank/DDBJ databases">
        <title>The complete genomes of actinobacterial strains from the NBC collection.</title>
        <authorList>
            <person name="Joergensen T.S."/>
            <person name="Alvarez Arevalo M."/>
            <person name="Sterndorff E.B."/>
            <person name="Faurdal D."/>
            <person name="Vuksanovic O."/>
            <person name="Mourched A.-S."/>
            <person name="Charusanti P."/>
            <person name="Shaw S."/>
            <person name="Blin K."/>
            <person name="Weber T."/>
        </authorList>
    </citation>
    <scope>NUCLEOTIDE SEQUENCE [LARGE SCALE GENOMIC DNA]</scope>
    <source>
        <strain evidence="2 3">NBC_00123</strain>
    </source>
</reference>